<dbReference type="AlphaFoldDB" id="A0A9W6XC43"/>
<gene>
    <name evidence="1" type="ORF">Pfra01_000942700</name>
</gene>
<evidence type="ECO:0000313" key="2">
    <source>
        <dbReference type="Proteomes" id="UP001165121"/>
    </source>
</evidence>
<proteinExistence type="predicted"/>
<dbReference type="Proteomes" id="UP001165121">
    <property type="component" value="Unassembled WGS sequence"/>
</dbReference>
<comment type="caution">
    <text evidence="1">The sequence shown here is derived from an EMBL/GenBank/DDBJ whole genome shotgun (WGS) entry which is preliminary data.</text>
</comment>
<evidence type="ECO:0000313" key="1">
    <source>
        <dbReference type="EMBL" id="GMF35525.1"/>
    </source>
</evidence>
<accession>A0A9W6XC43</accession>
<protein>
    <submittedName>
        <fullName evidence="1">Unnamed protein product</fullName>
    </submittedName>
</protein>
<name>A0A9W6XC43_9STRA</name>
<reference evidence="1" key="1">
    <citation type="submission" date="2023-04" db="EMBL/GenBank/DDBJ databases">
        <title>Phytophthora fragariaefolia NBRC 109709.</title>
        <authorList>
            <person name="Ichikawa N."/>
            <person name="Sato H."/>
            <person name="Tonouchi N."/>
        </authorList>
    </citation>
    <scope>NUCLEOTIDE SEQUENCE</scope>
    <source>
        <strain evidence="1">NBRC 109709</strain>
    </source>
</reference>
<dbReference type="EMBL" id="BSXT01000873">
    <property type="protein sequence ID" value="GMF35525.1"/>
    <property type="molecule type" value="Genomic_DNA"/>
</dbReference>
<organism evidence="1 2">
    <name type="scientific">Phytophthora fragariaefolia</name>
    <dbReference type="NCBI Taxonomy" id="1490495"/>
    <lineage>
        <taxon>Eukaryota</taxon>
        <taxon>Sar</taxon>
        <taxon>Stramenopiles</taxon>
        <taxon>Oomycota</taxon>
        <taxon>Peronosporomycetes</taxon>
        <taxon>Peronosporales</taxon>
        <taxon>Peronosporaceae</taxon>
        <taxon>Phytophthora</taxon>
    </lineage>
</organism>
<sequence length="121" mass="12594">MLTGTLSTTAYSCTTRLVGSNLDAATELDERTDAECPASTRNGAACWTVGGISGITAEPEAALAFQRTLAAAPVHAQRTAVRSDAPWPIDQPGSGRIAPQRSRIGPLCVAFLNAECGNTFE</sequence>
<keyword evidence="2" id="KW-1185">Reference proteome</keyword>